<name>R0M022_ANAPL</name>
<feature type="region of interest" description="Disordered" evidence="1">
    <location>
        <begin position="86"/>
        <end position="147"/>
    </location>
</feature>
<evidence type="ECO:0000313" key="3">
    <source>
        <dbReference type="Proteomes" id="UP000296049"/>
    </source>
</evidence>
<keyword evidence="3" id="KW-1185">Reference proteome</keyword>
<gene>
    <name evidence="2" type="ORF">Anapl_03607</name>
</gene>
<feature type="compositionally biased region" description="Basic and acidic residues" evidence="1">
    <location>
        <begin position="87"/>
        <end position="96"/>
    </location>
</feature>
<dbReference type="AlphaFoldDB" id="R0M022"/>
<protein>
    <submittedName>
        <fullName evidence="2">Uncharacterized protein</fullName>
    </submittedName>
</protein>
<evidence type="ECO:0000313" key="2">
    <source>
        <dbReference type="EMBL" id="EOB07420.1"/>
    </source>
</evidence>
<evidence type="ECO:0000256" key="1">
    <source>
        <dbReference type="SAM" id="MobiDB-lite"/>
    </source>
</evidence>
<dbReference type="EMBL" id="KB742527">
    <property type="protein sequence ID" value="EOB07420.1"/>
    <property type="molecule type" value="Genomic_DNA"/>
</dbReference>
<accession>R0M022</accession>
<proteinExistence type="predicted"/>
<feature type="region of interest" description="Disordered" evidence="1">
    <location>
        <begin position="1"/>
        <end position="68"/>
    </location>
</feature>
<sequence>MALWITEHGRDSKESLVKSPGTGPASAPLPKSHSSATQRAVLATDGISQLSAPRDADPGSPGKVQGTRGVHGQVLALCWELGQPWRSEQEPWEHPSRLLQGLWRGERDPGGAGKDEQPSCGQKSPHHRQIPPAAQALLVPELKSAAD</sequence>
<feature type="compositionally biased region" description="Basic and acidic residues" evidence="1">
    <location>
        <begin position="7"/>
        <end position="16"/>
    </location>
</feature>
<organism evidence="2 3">
    <name type="scientific">Anas platyrhynchos</name>
    <name type="common">Mallard</name>
    <name type="synonym">Anas boschas</name>
    <dbReference type="NCBI Taxonomy" id="8839"/>
    <lineage>
        <taxon>Eukaryota</taxon>
        <taxon>Metazoa</taxon>
        <taxon>Chordata</taxon>
        <taxon>Craniata</taxon>
        <taxon>Vertebrata</taxon>
        <taxon>Euteleostomi</taxon>
        <taxon>Archelosauria</taxon>
        <taxon>Archosauria</taxon>
        <taxon>Dinosauria</taxon>
        <taxon>Saurischia</taxon>
        <taxon>Theropoda</taxon>
        <taxon>Coelurosauria</taxon>
        <taxon>Aves</taxon>
        <taxon>Neognathae</taxon>
        <taxon>Galloanserae</taxon>
        <taxon>Anseriformes</taxon>
        <taxon>Anatidae</taxon>
        <taxon>Anatinae</taxon>
        <taxon>Anas</taxon>
    </lineage>
</organism>
<feature type="compositionally biased region" description="Basic and acidic residues" evidence="1">
    <location>
        <begin position="104"/>
        <end position="117"/>
    </location>
</feature>
<dbReference type="Proteomes" id="UP000296049">
    <property type="component" value="Unassembled WGS sequence"/>
</dbReference>
<reference evidence="3" key="1">
    <citation type="journal article" date="2013" name="Nat. Genet.">
        <title>The duck genome and transcriptome provide insight into an avian influenza virus reservoir species.</title>
        <authorList>
            <person name="Huang Y."/>
            <person name="Li Y."/>
            <person name="Burt D.W."/>
            <person name="Chen H."/>
            <person name="Zhang Y."/>
            <person name="Qian W."/>
            <person name="Kim H."/>
            <person name="Gan S."/>
            <person name="Zhao Y."/>
            <person name="Li J."/>
            <person name="Yi K."/>
            <person name="Feng H."/>
            <person name="Zhu P."/>
            <person name="Li B."/>
            <person name="Liu Q."/>
            <person name="Fairley S."/>
            <person name="Magor K.E."/>
            <person name="Du Z."/>
            <person name="Hu X."/>
            <person name="Goodman L."/>
            <person name="Tafer H."/>
            <person name="Vignal A."/>
            <person name="Lee T."/>
            <person name="Kim K.W."/>
            <person name="Sheng Z."/>
            <person name="An Y."/>
            <person name="Searle S."/>
            <person name="Herrero J."/>
            <person name="Groenen M.A."/>
            <person name="Crooijmans R.P."/>
            <person name="Faraut T."/>
            <person name="Cai Q."/>
            <person name="Webster R.G."/>
            <person name="Aldridge J.R."/>
            <person name="Warren W.C."/>
            <person name="Bartschat S."/>
            <person name="Kehr S."/>
            <person name="Marz M."/>
            <person name="Stadler P.F."/>
            <person name="Smith J."/>
            <person name="Kraus R.H."/>
            <person name="Zhao Y."/>
            <person name="Ren L."/>
            <person name="Fei J."/>
            <person name="Morisson M."/>
            <person name="Kaiser P."/>
            <person name="Griffin D.K."/>
            <person name="Rao M."/>
            <person name="Pitel F."/>
            <person name="Wang J."/>
            <person name="Li N."/>
        </authorList>
    </citation>
    <scope>NUCLEOTIDE SEQUENCE [LARGE SCALE GENOMIC DNA]</scope>
</reference>